<evidence type="ECO:0000256" key="1">
    <source>
        <dbReference type="ARBA" id="ARBA00004141"/>
    </source>
</evidence>
<dbReference type="AlphaFoldDB" id="I7JW32"/>
<feature type="transmembrane region" description="Helical" evidence="5">
    <location>
        <begin position="134"/>
        <end position="157"/>
    </location>
</feature>
<dbReference type="Proteomes" id="UP000011016">
    <property type="component" value="Unassembled WGS sequence"/>
</dbReference>
<keyword evidence="9" id="KW-1185">Reference proteome</keyword>
<feature type="transmembrane region" description="Helical" evidence="5">
    <location>
        <begin position="223"/>
        <end position="246"/>
    </location>
</feature>
<evidence type="ECO:0000256" key="4">
    <source>
        <dbReference type="ARBA" id="ARBA00023136"/>
    </source>
</evidence>
<evidence type="ECO:0000313" key="9">
    <source>
        <dbReference type="Proteomes" id="UP000006078"/>
    </source>
</evidence>
<dbReference type="OrthoDB" id="9786643at2"/>
<feature type="transmembrane region" description="Helical" evidence="5">
    <location>
        <begin position="21"/>
        <end position="43"/>
    </location>
</feature>
<dbReference type="RefSeq" id="WP_004600550.1">
    <property type="nucleotide sequence ID" value="NZ_HF541866.1"/>
</dbReference>
<protein>
    <submittedName>
        <fullName evidence="7">Antibiotic transport system permease protein</fullName>
    </submittedName>
</protein>
<dbReference type="STRING" id="29321.AAV33_00300"/>
<reference evidence="7 10" key="1">
    <citation type="journal article" date="2012" name="J. Bacteriol.">
        <title>Draft Genome Sequence of Turicella otitidis ATCC 51513, Isolated from Middle Ear Fluid from a Child with Otitis Media.</title>
        <authorList>
            <person name="Brinkrolf K."/>
            <person name="Schneider J."/>
            <person name="Knecht M."/>
            <person name="Ruckert C."/>
            <person name="Tauch A."/>
        </authorList>
    </citation>
    <scope>NUCLEOTIDE SEQUENCE [LARGE SCALE GENOMIC DNA]</scope>
    <source>
        <strain evidence="7 10">ATCC 51513</strain>
    </source>
</reference>
<evidence type="ECO:0000313" key="8">
    <source>
        <dbReference type="EMBL" id="EJZ82435.1"/>
    </source>
</evidence>
<keyword evidence="4 5" id="KW-0472">Membrane</keyword>
<dbReference type="GO" id="GO:0140359">
    <property type="term" value="F:ABC-type transporter activity"/>
    <property type="evidence" value="ECO:0007669"/>
    <property type="project" value="InterPro"/>
</dbReference>
<dbReference type="Proteomes" id="UP000006078">
    <property type="component" value="Unassembled WGS sequence"/>
</dbReference>
<feature type="domain" description="ABC-2 type transporter transmembrane" evidence="6">
    <location>
        <begin position="27"/>
        <end position="210"/>
    </location>
</feature>
<keyword evidence="3 5" id="KW-1133">Transmembrane helix</keyword>
<name>I7JW32_9CORY</name>
<evidence type="ECO:0000256" key="3">
    <source>
        <dbReference type="ARBA" id="ARBA00022989"/>
    </source>
</evidence>
<dbReference type="EMBL" id="CAJZ01000116">
    <property type="protein sequence ID" value="CCI83566.1"/>
    <property type="molecule type" value="Genomic_DNA"/>
</dbReference>
<evidence type="ECO:0000313" key="10">
    <source>
        <dbReference type="Proteomes" id="UP000011016"/>
    </source>
</evidence>
<comment type="caution">
    <text evidence="7">The sequence shown here is derived from an EMBL/GenBank/DDBJ whole genome shotgun (WGS) entry which is preliminary data.</text>
</comment>
<evidence type="ECO:0000256" key="2">
    <source>
        <dbReference type="ARBA" id="ARBA00022692"/>
    </source>
</evidence>
<dbReference type="InterPro" id="IPR013525">
    <property type="entry name" value="ABC2_TM"/>
</dbReference>
<gene>
    <name evidence="7" type="ORF">BN46_0835</name>
    <name evidence="8" type="ORF">HMPREF9719_00660</name>
</gene>
<evidence type="ECO:0000256" key="5">
    <source>
        <dbReference type="SAM" id="Phobius"/>
    </source>
</evidence>
<sequence length="259" mass="26087">MNGLRTHIKVAVRSTPALANGSTAVTTLGLIPLIETVFLVAVATAVNSPETTMTAYAGLIVGAITATMGGGVGAVARDRALGVLAEVISFGPFNPKLWLARFLPAAAVTVVSSAIGACGIYALDSTHDVERLVVALLAILAAVPVGVSAGMACAAAATVLRDPFAVVNVVAPLLPITAGVILPHEAYPPVFKELAALCPGTWLIDALRSAAVPGVGLAESAPALALEGLVCAGWLGVGLAAIGWAARRVYRTGDNRALL</sequence>
<dbReference type="EMBL" id="AHAE01000032">
    <property type="protein sequence ID" value="EJZ82435.1"/>
    <property type="molecule type" value="Genomic_DNA"/>
</dbReference>
<dbReference type="GO" id="GO:0016020">
    <property type="term" value="C:membrane"/>
    <property type="evidence" value="ECO:0007669"/>
    <property type="project" value="UniProtKB-SubCell"/>
</dbReference>
<comment type="subcellular location">
    <subcellularLocation>
        <location evidence="1">Membrane</location>
        <topology evidence="1">Multi-pass membrane protein</topology>
    </subcellularLocation>
</comment>
<feature type="transmembrane region" description="Helical" evidence="5">
    <location>
        <begin position="55"/>
        <end position="76"/>
    </location>
</feature>
<reference evidence="8 9" key="2">
    <citation type="submission" date="2012-08" db="EMBL/GenBank/DDBJ databases">
        <title>The Genome Sequence of Turicella otitidis ATCC 51513.</title>
        <authorList>
            <consortium name="The Broad Institute Genome Sequencing Platform"/>
            <person name="Earl A."/>
            <person name="Ward D."/>
            <person name="Feldgarden M."/>
            <person name="Gevers D."/>
            <person name="Huys G."/>
            <person name="Walker B."/>
            <person name="Young S.K."/>
            <person name="Zeng Q."/>
            <person name="Gargeya S."/>
            <person name="Fitzgerald M."/>
            <person name="Haas B."/>
            <person name="Abouelleil A."/>
            <person name="Alvarado L."/>
            <person name="Arachchi H.M."/>
            <person name="Berlin A.M."/>
            <person name="Chapman S.B."/>
            <person name="Goldberg J."/>
            <person name="Griggs A."/>
            <person name="Gujja S."/>
            <person name="Hansen M."/>
            <person name="Howarth C."/>
            <person name="Imamovic A."/>
            <person name="Larimer J."/>
            <person name="McCowen C."/>
            <person name="Montmayeur A."/>
            <person name="Murphy C."/>
            <person name="Neiman D."/>
            <person name="Pearson M."/>
            <person name="Priest M."/>
            <person name="Roberts A."/>
            <person name="Saif S."/>
            <person name="Shea T."/>
            <person name="Sisk P."/>
            <person name="Sykes S."/>
            <person name="Wortman J."/>
            <person name="Nusbaum C."/>
            <person name="Birren B."/>
        </authorList>
    </citation>
    <scope>NUCLEOTIDE SEQUENCE [LARGE SCALE GENOMIC DNA]</scope>
    <source>
        <strain evidence="8 9">ATCC 51513</strain>
    </source>
</reference>
<keyword evidence="2 5" id="KW-0812">Transmembrane</keyword>
<organism evidence="7 10">
    <name type="scientific">Corynebacterium otitidis ATCC 51513</name>
    <dbReference type="NCBI Taxonomy" id="883169"/>
    <lineage>
        <taxon>Bacteria</taxon>
        <taxon>Bacillati</taxon>
        <taxon>Actinomycetota</taxon>
        <taxon>Actinomycetes</taxon>
        <taxon>Mycobacteriales</taxon>
        <taxon>Corynebacteriaceae</taxon>
        <taxon>Corynebacterium</taxon>
    </lineage>
</organism>
<dbReference type="eggNOG" id="COG0842">
    <property type="taxonomic scope" value="Bacteria"/>
</dbReference>
<accession>I7JW32</accession>
<evidence type="ECO:0000259" key="6">
    <source>
        <dbReference type="Pfam" id="PF01061"/>
    </source>
</evidence>
<proteinExistence type="predicted"/>
<evidence type="ECO:0000313" key="7">
    <source>
        <dbReference type="EMBL" id="CCI83566.1"/>
    </source>
</evidence>
<feature type="transmembrane region" description="Helical" evidence="5">
    <location>
        <begin position="97"/>
        <end position="122"/>
    </location>
</feature>
<feature type="transmembrane region" description="Helical" evidence="5">
    <location>
        <begin position="164"/>
        <end position="182"/>
    </location>
</feature>
<dbReference type="HOGENOM" id="CLU_092056_0_0_11"/>
<dbReference type="Pfam" id="PF01061">
    <property type="entry name" value="ABC2_membrane"/>
    <property type="match status" value="1"/>
</dbReference>